<dbReference type="RefSeq" id="WP_057743055.1">
    <property type="nucleotide sequence ID" value="NZ_AZEF01000013.1"/>
</dbReference>
<dbReference type="PATRIC" id="fig|1423731.3.peg.835"/>
<dbReference type="InterPro" id="IPR013118">
    <property type="entry name" value="Mannitol_DH_C"/>
</dbReference>
<evidence type="ECO:0000256" key="3">
    <source>
        <dbReference type="ARBA" id="ARBA00016219"/>
    </source>
</evidence>
<dbReference type="InterPro" id="IPR023028">
    <property type="entry name" value="Mannitol_1_phos_5_DH"/>
</dbReference>
<accession>A0A0R1MB65</accession>
<evidence type="ECO:0000256" key="7">
    <source>
        <dbReference type="HAMAP-Rule" id="MF_00196"/>
    </source>
</evidence>
<feature type="domain" description="Mannitol dehydrogenase N-terminal" evidence="8">
    <location>
        <begin position="2"/>
        <end position="196"/>
    </location>
</feature>
<evidence type="ECO:0000256" key="2">
    <source>
        <dbReference type="ARBA" id="ARBA00012939"/>
    </source>
</evidence>
<sequence>MKDVHFGAGNIGRGFIGETLAANGFEITFVDVNEQIINALNDKKTYTIELADESHKHIQVSNVCGINNGQDPKAVVAAIQEADLVTTAIGPKILKFIAPLIADGIKARQEAGKADKLDVIACENMIGGSQSLKKDVYSHLDKEGQTFADKNIGFPNAAVDRIVPLQKHEDPLFVSVEPFKEWVVDEHQMANPSLKLTSVEYAPDLEPYIERKLFSVNTGHATVAYTGKYHGYEDIGSAIKDPAVLGQLKKVLKETGDLLINKWGFERAKHEAYQQKIIGRFQNPYLSDDIARVGRTPIRKLGFDERFIRPIRESKERGLSYAALLETVGMIYAFDEPKDEESQKLQELLKEKPLVDVVKETTGLQDEELIQEVVASAEKAAK</sequence>
<dbReference type="InterPro" id="IPR013131">
    <property type="entry name" value="Mannitol_DH_N"/>
</dbReference>
<organism evidence="10 11">
    <name type="scientific">Liquorilactobacillus capillatus DSM 19910</name>
    <dbReference type="NCBI Taxonomy" id="1423731"/>
    <lineage>
        <taxon>Bacteria</taxon>
        <taxon>Bacillati</taxon>
        <taxon>Bacillota</taxon>
        <taxon>Bacilli</taxon>
        <taxon>Lactobacillales</taxon>
        <taxon>Lactobacillaceae</taxon>
        <taxon>Liquorilactobacillus</taxon>
    </lineage>
</organism>
<dbReference type="InterPro" id="IPR036291">
    <property type="entry name" value="NAD(P)-bd_dom_sf"/>
</dbReference>
<dbReference type="PANTHER" id="PTHR30524">
    <property type="entry name" value="MANNITOL-1-PHOSPHATE 5-DEHYDROGENASE"/>
    <property type="match status" value="1"/>
</dbReference>
<keyword evidence="11" id="KW-1185">Reference proteome</keyword>
<evidence type="ECO:0000256" key="1">
    <source>
        <dbReference type="ARBA" id="ARBA00006541"/>
    </source>
</evidence>
<dbReference type="NCBIfam" id="NF002652">
    <property type="entry name" value="PRK02318.2-5"/>
    <property type="match status" value="1"/>
</dbReference>
<gene>
    <name evidence="7" type="primary">mtlD</name>
    <name evidence="10" type="ORF">FC81_GL000813</name>
</gene>
<dbReference type="GO" id="GO:0008926">
    <property type="term" value="F:mannitol-1-phosphate 5-dehydrogenase activity"/>
    <property type="evidence" value="ECO:0007669"/>
    <property type="project" value="UniProtKB-UniRule"/>
</dbReference>
<evidence type="ECO:0000259" key="8">
    <source>
        <dbReference type="Pfam" id="PF01232"/>
    </source>
</evidence>
<dbReference type="Gene3D" id="1.10.1040.10">
    <property type="entry name" value="N-(1-d-carboxylethyl)-l-norvaline Dehydrogenase, domain 2"/>
    <property type="match status" value="1"/>
</dbReference>
<protein>
    <recommendedName>
        <fullName evidence="3 7">Mannitol-1-phosphate 5-dehydrogenase</fullName>
        <ecNumber evidence="2 7">1.1.1.17</ecNumber>
    </recommendedName>
</protein>
<dbReference type="STRING" id="1423731.FC81_GL000813"/>
<dbReference type="EC" id="1.1.1.17" evidence="2 7"/>
<evidence type="ECO:0000313" key="10">
    <source>
        <dbReference type="EMBL" id="KRL02469.1"/>
    </source>
</evidence>
<feature type="binding site" evidence="7">
    <location>
        <begin position="3"/>
        <end position="14"/>
    </location>
    <ligand>
        <name>NAD(+)</name>
        <dbReference type="ChEBI" id="CHEBI:57540"/>
    </ligand>
</feature>
<dbReference type="HAMAP" id="MF_00196">
    <property type="entry name" value="Mannitol_dehydrog"/>
    <property type="match status" value="1"/>
</dbReference>
<evidence type="ECO:0000259" key="9">
    <source>
        <dbReference type="Pfam" id="PF08125"/>
    </source>
</evidence>
<dbReference type="Pfam" id="PF01232">
    <property type="entry name" value="Mannitol_dh"/>
    <property type="match status" value="1"/>
</dbReference>
<dbReference type="GO" id="GO:0019592">
    <property type="term" value="P:mannitol catabolic process"/>
    <property type="evidence" value="ECO:0007669"/>
    <property type="project" value="TreeGrafter"/>
</dbReference>
<comment type="caution">
    <text evidence="10">The sequence shown here is derived from an EMBL/GenBank/DDBJ whole genome shotgun (WGS) entry which is preliminary data.</text>
</comment>
<dbReference type="NCBIfam" id="NF002647">
    <property type="entry name" value="PRK02318.1-3"/>
    <property type="match status" value="1"/>
</dbReference>
<dbReference type="NCBIfam" id="NF002646">
    <property type="entry name" value="PRK02318.1-2"/>
    <property type="match status" value="1"/>
</dbReference>
<dbReference type="PROSITE" id="PS00974">
    <property type="entry name" value="MANNITOL_DHGENASE"/>
    <property type="match status" value="1"/>
</dbReference>
<dbReference type="PANTHER" id="PTHR30524:SF0">
    <property type="entry name" value="ALTRONATE OXIDOREDUCTASE-RELATED"/>
    <property type="match status" value="1"/>
</dbReference>
<evidence type="ECO:0000256" key="5">
    <source>
        <dbReference type="ARBA" id="ARBA00023027"/>
    </source>
</evidence>
<dbReference type="AlphaFoldDB" id="A0A0R1MB65"/>
<keyword evidence="4 7" id="KW-0560">Oxidoreductase</keyword>
<proteinExistence type="inferred from homology"/>
<dbReference type="Pfam" id="PF08125">
    <property type="entry name" value="Mannitol_dh_C"/>
    <property type="match status" value="1"/>
</dbReference>
<evidence type="ECO:0000256" key="6">
    <source>
        <dbReference type="ARBA" id="ARBA00048615"/>
    </source>
</evidence>
<dbReference type="GO" id="GO:0005829">
    <property type="term" value="C:cytosol"/>
    <property type="evidence" value="ECO:0007669"/>
    <property type="project" value="TreeGrafter"/>
</dbReference>
<evidence type="ECO:0000256" key="4">
    <source>
        <dbReference type="ARBA" id="ARBA00023002"/>
    </source>
</evidence>
<dbReference type="PRINTS" id="PR00084">
    <property type="entry name" value="MTLDHDRGNASE"/>
</dbReference>
<comment type="similarity">
    <text evidence="1 7">Belongs to the mannitol dehydrogenase family.</text>
</comment>
<comment type="catalytic activity">
    <reaction evidence="6 7">
        <text>D-mannitol 1-phosphate + NAD(+) = beta-D-fructose 6-phosphate + NADH + H(+)</text>
        <dbReference type="Rhea" id="RHEA:19661"/>
        <dbReference type="ChEBI" id="CHEBI:15378"/>
        <dbReference type="ChEBI" id="CHEBI:57540"/>
        <dbReference type="ChEBI" id="CHEBI:57634"/>
        <dbReference type="ChEBI" id="CHEBI:57945"/>
        <dbReference type="ChEBI" id="CHEBI:61381"/>
        <dbReference type="EC" id="1.1.1.17"/>
    </reaction>
</comment>
<dbReference type="Proteomes" id="UP000051621">
    <property type="component" value="Unassembled WGS sequence"/>
</dbReference>
<dbReference type="EMBL" id="AZEF01000013">
    <property type="protein sequence ID" value="KRL02469.1"/>
    <property type="molecule type" value="Genomic_DNA"/>
</dbReference>
<feature type="domain" description="Mannitol dehydrogenase C-terminal" evidence="9">
    <location>
        <begin position="204"/>
        <end position="377"/>
    </location>
</feature>
<dbReference type="InterPro" id="IPR023027">
    <property type="entry name" value="Mannitol_DH_CS"/>
</dbReference>
<dbReference type="InterPro" id="IPR000669">
    <property type="entry name" value="Mannitol_DH"/>
</dbReference>
<dbReference type="Gene3D" id="3.40.50.720">
    <property type="entry name" value="NAD(P)-binding Rossmann-like Domain"/>
    <property type="match status" value="1"/>
</dbReference>
<evidence type="ECO:0000313" key="11">
    <source>
        <dbReference type="Proteomes" id="UP000051621"/>
    </source>
</evidence>
<name>A0A0R1MB65_9LACO</name>
<keyword evidence="5 7" id="KW-0520">NAD</keyword>
<dbReference type="SUPFAM" id="SSF48179">
    <property type="entry name" value="6-phosphogluconate dehydrogenase C-terminal domain-like"/>
    <property type="match status" value="1"/>
</dbReference>
<dbReference type="InterPro" id="IPR013328">
    <property type="entry name" value="6PGD_dom2"/>
</dbReference>
<dbReference type="InterPro" id="IPR008927">
    <property type="entry name" value="6-PGluconate_DH-like_C_sf"/>
</dbReference>
<reference evidence="10 11" key="1">
    <citation type="journal article" date="2015" name="Genome Announc.">
        <title>Expanding the biotechnology potential of lactobacilli through comparative genomics of 213 strains and associated genera.</title>
        <authorList>
            <person name="Sun Z."/>
            <person name="Harris H.M."/>
            <person name="McCann A."/>
            <person name="Guo C."/>
            <person name="Argimon S."/>
            <person name="Zhang W."/>
            <person name="Yang X."/>
            <person name="Jeffery I.B."/>
            <person name="Cooney J.C."/>
            <person name="Kagawa T.F."/>
            <person name="Liu W."/>
            <person name="Song Y."/>
            <person name="Salvetti E."/>
            <person name="Wrobel A."/>
            <person name="Rasinkangas P."/>
            <person name="Parkhill J."/>
            <person name="Rea M.C."/>
            <person name="O'Sullivan O."/>
            <person name="Ritari J."/>
            <person name="Douillard F.P."/>
            <person name="Paul Ross R."/>
            <person name="Yang R."/>
            <person name="Briner A.E."/>
            <person name="Felis G.E."/>
            <person name="de Vos W.M."/>
            <person name="Barrangou R."/>
            <person name="Klaenhammer T.R."/>
            <person name="Caufield P.W."/>
            <person name="Cui Y."/>
            <person name="Zhang H."/>
            <person name="O'Toole P.W."/>
        </authorList>
    </citation>
    <scope>NUCLEOTIDE SEQUENCE [LARGE SCALE GENOMIC DNA]</scope>
    <source>
        <strain evidence="10 11">DSM 19910</strain>
    </source>
</reference>
<dbReference type="OrthoDB" id="271711at2"/>
<dbReference type="SUPFAM" id="SSF51735">
    <property type="entry name" value="NAD(P)-binding Rossmann-fold domains"/>
    <property type="match status" value="1"/>
</dbReference>